<dbReference type="AlphaFoldDB" id="A0A9R0J6L2"/>
<protein>
    <submittedName>
        <fullName evidence="2">Aberrant root formation protein 4</fullName>
    </submittedName>
</protein>
<reference evidence="2" key="2">
    <citation type="submission" date="2025-08" db="UniProtKB">
        <authorList>
            <consortium name="RefSeq"/>
        </authorList>
    </citation>
    <scope>IDENTIFICATION</scope>
    <source>
        <tissue evidence="2">Leaf</tissue>
    </source>
</reference>
<dbReference type="RefSeq" id="XP_021862192.2">
    <property type="nucleotide sequence ID" value="XM_022006500.2"/>
</dbReference>
<dbReference type="InterPro" id="IPR013877">
    <property type="entry name" value="YAP-bd/ALF4/Glomulin"/>
</dbReference>
<dbReference type="Pfam" id="PF08568">
    <property type="entry name" value="Kinetochor_Ybp2"/>
    <property type="match status" value="2"/>
</dbReference>
<dbReference type="PANTHER" id="PTHR15430:SF1">
    <property type="entry name" value="GLOMULIN"/>
    <property type="match status" value="1"/>
</dbReference>
<dbReference type="GO" id="GO:0005737">
    <property type="term" value="C:cytoplasm"/>
    <property type="evidence" value="ECO:0000318"/>
    <property type="project" value="GO_Central"/>
</dbReference>
<gene>
    <name evidence="2" type="primary">LOC110801173</name>
</gene>
<keyword evidence="1" id="KW-1185">Reference proteome</keyword>
<dbReference type="KEGG" id="soe:110801173"/>
<sequence>MRVKLHPIRIRPIVIRPSLVPSRDNLPASSLFNPSNSRPSSNKIALKPSILEPPFHTTSTMSETVEQTPEPLILRLQQSLVSCSKAVEAGDFRQSEEVISGIVEFLSSISDAAVSDLDDEETQNNSIAVLSHIHSFLSNPSLDQAIVDALSFELPKAIAKFAGVSERCRGIVESIIDHFSTKCSPRDMISVFSEALDSYGKTTDAPGYVSALLHGVSKVFLSIQRRQVEQIKVALPIILNAVKAASFDLDDRVTSFKDLFEGAISIANSIIGTCKKLEGAAEGQIRGLLGLYVLQVMTIVSFSSGDEVSSCLYFVQLLSSFFPYCGLSYADLVTGQGVDPLTNLICGDETDEYMDCFCYVKHGAVLSVIWGHISDEVAEAAGQDVSVLKRELRTSQSRRWSAVGMMKYIFSLGELPWVLKKHASDFLLVITENSDQQDMNEDMICSFLTPSLITTMQAILSVIMYAPDAELRKTAFVALKRVLADIPASLRLDIMQVLVKSSTSSSMVAILLDCIRENLRIDYPKLQDEEVSSSCTFWNACILDLVEFVLRPPNGGPPSLPEQSDAVLSALNLYRYVLIAEKTGKTNYTGVLSRNKLEKVYNEWLLPLRTLVMSISAAENKNDNEQLAMDIMCGLNPLLFVTHRCIELVEENIKQS</sequence>
<proteinExistence type="predicted"/>
<accession>A0A9R0J6L2</accession>
<reference evidence="1" key="1">
    <citation type="journal article" date="2021" name="Nat. Commun.">
        <title>Genomic analyses provide insights into spinach domestication and the genetic basis of agronomic traits.</title>
        <authorList>
            <person name="Cai X."/>
            <person name="Sun X."/>
            <person name="Xu C."/>
            <person name="Sun H."/>
            <person name="Wang X."/>
            <person name="Ge C."/>
            <person name="Zhang Z."/>
            <person name="Wang Q."/>
            <person name="Fei Z."/>
            <person name="Jiao C."/>
            <person name="Wang Q."/>
        </authorList>
    </citation>
    <scope>NUCLEOTIDE SEQUENCE [LARGE SCALE GENOMIC DNA]</scope>
    <source>
        <strain evidence="1">cv. Varoflay</strain>
    </source>
</reference>
<dbReference type="GeneID" id="110801173"/>
<dbReference type="GO" id="GO:0055105">
    <property type="term" value="F:ubiquitin-protein transferase inhibitor activity"/>
    <property type="evidence" value="ECO:0000318"/>
    <property type="project" value="GO_Central"/>
</dbReference>
<dbReference type="InterPro" id="IPR019516">
    <property type="entry name" value="Glomulin/ALF4"/>
</dbReference>
<name>A0A9R0J6L2_SPIOL</name>
<dbReference type="Proteomes" id="UP000813463">
    <property type="component" value="Chromosome 1"/>
</dbReference>
<evidence type="ECO:0000313" key="1">
    <source>
        <dbReference type="Proteomes" id="UP000813463"/>
    </source>
</evidence>
<evidence type="ECO:0000313" key="2">
    <source>
        <dbReference type="RefSeq" id="XP_021862192.2"/>
    </source>
</evidence>
<dbReference type="PANTHER" id="PTHR15430">
    <property type="entry name" value="GLOMULIN"/>
    <property type="match status" value="1"/>
</dbReference>
<organism evidence="1 2">
    <name type="scientific">Spinacia oleracea</name>
    <name type="common">Spinach</name>
    <dbReference type="NCBI Taxonomy" id="3562"/>
    <lineage>
        <taxon>Eukaryota</taxon>
        <taxon>Viridiplantae</taxon>
        <taxon>Streptophyta</taxon>
        <taxon>Embryophyta</taxon>
        <taxon>Tracheophyta</taxon>
        <taxon>Spermatophyta</taxon>
        <taxon>Magnoliopsida</taxon>
        <taxon>eudicotyledons</taxon>
        <taxon>Gunneridae</taxon>
        <taxon>Pentapetalae</taxon>
        <taxon>Caryophyllales</taxon>
        <taxon>Chenopodiaceae</taxon>
        <taxon>Chenopodioideae</taxon>
        <taxon>Anserineae</taxon>
        <taxon>Spinacia</taxon>
    </lineage>
</organism>